<organism evidence="2 3">
    <name type="scientific">Brassica napus</name>
    <name type="common">Rape</name>
    <dbReference type="NCBI Taxonomy" id="3708"/>
    <lineage>
        <taxon>Eukaryota</taxon>
        <taxon>Viridiplantae</taxon>
        <taxon>Streptophyta</taxon>
        <taxon>Embryophyta</taxon>
        <taxon>Tracheophyta</taxon>
        <taxon>Spermatophyta</taxon>
        <taxon>Magnoliopsida</taxon>
        <taxon>eudicotyledons</taxon>
        <taxon>Gunneridae</taxon>
        <taxon>Pentapetalae</taxon>
        <taxon>rosids</taxon>
        <taxon>malvids</taxon>
        <taxon>Brassicales</taxon>
        <taxon>Brassicaceae</taxon>
        <taxon>Brassiceae</taxon>
        <taxon>Brassica</taxon>
    </lineage>
</organism>
<name>A0A078ICM2_BRANA</name>
<evidence type="ECO:0000313" key="2">
    <source>
        <dbReference type="EMBL" id="CDY47606.1"/>
    </source>
</evidence>
<reference evidence="2 3" key="1">
    <citation type="journal article" date="2014" name="Science">
        <title>Plant genetics. Early allopolyploid evolution in the post-Neolithic Brassica napus oilseed genome.</title>
        <authorList>
            <person name="Chalhoub B."/>
            <person name="Denoeud F."/>
            <person name="Liu S."/>
            <person name="Parkin I.A."/>
            <person name="Tang H."/>
            <person name="Wang X."/>
            <person name="Chiquet J."/>
            <person name="Belcram H."/>
            <person name="Tong C."/>
            <person name="Samans B."/>
            <person name="Correa M."/>
            <person name="Da Silva C."/>
            <person name="Just J."/>
            <person name="Falentin C."/>
            <person name="Koh C.S."/>
            <person name="Le Clainche I."/>
            <person name="Bernard M."/>
            <person name="Bento P."/>
            <person name="Noel B."/>
            <person name="Labadie K."/>
            <person name="Alberti A."/>
            <person name="Charles M."/>
            <person name="Arnaud D."/>
            <person name="Guo H."/>
            <person name="Daviaud C."/>
            <person name="Alamery S."/>
            <person name="Jabbari K."/>
            <person name="Zhao M."/>
            <person name="Edger P.P."/>
            <person name="Chelaifa H."/>
            <person name="Tack D."/>
            <person name="Lassalle G."/>
            <person name="Mestiri I."/>
            <person name="Schnel N."/>
            <person name="Le Paslier M.C."/>
            <person name="Fan G."/>
            <person name="Renault V."/>
            <person name="Bayer P.E."/>
            <person name="Golicz A.A."/>
            <person name="Manoli S."/>
            <person name="Lee T.H."/>
            <person name="Thi V.H."/>
            <person name="Chalabi S."/>
            <person name="Hu Q."/>
            <person name="Fan C."/>
            <person name="Tollenaere R."/>
            <person name="Lu Y."/>
            <person name="Battail C."/>
            <person name="Shen J."/>
            <person name="Sidebottom C.H."/>
            <person name="Wang X."/>
            <person name="Canaguier A."/>
            <person name="Chauveau A."/>
            <person name="Berard A."/>
            <person name="Deniot G."/>
            <person name="Guan M."/>
            <person name="Liu Z."/>
            <person name="Sun F."/>
            <person name="Lim Y.P."/>
            <person name="Lyons E."/>
            <person name="Town C.D."/>
            <person name="Bancroft I."/>
            <person name="Wang X."/>
            <person name="Meng J."/>
            <person name="Ma J."/>
            <person name="Pires J.C."/>
            <person name="King G.J."/>
            <person name="Brunel D."/>
            <person name="Delourme R."/>
            <person name="Renard M."/>
            <person name="Aury J.M."/>
            <person name="Adams K.L."/>
            <person name="Batley J."/>
            <person name="Snowdon R.J."/>
            <person name="Tost J."/>
            <person name="Edwards D."/>
            <person name="Zhou Y."/>
            <person name="Hua W."/>
            <person name="Sharpe A.G."/>
            <person name="Paterson A.H."/>
            <person name="Guan C."/>
            <person name="Wincker P."/>
        </authorList>
    </citation>
    <scope>NUCLEOTIDE SEQUENCE [LARGE SCALE GENOMIC DNA]</scope>
    <source>
        <strain evidence="3">cv. Darmor-bzh</strain>
    </source>
</reference>
<dbReference type="Proteomes" id="UP000028999">
    <property type="component" value="Unassembled WGS sequence"/>
</dbReference>
<feature type="region of interest" description="Disordered" evidence="1">
    <location>
        <begin position="19"/>
        <end position="59"/>
    </location>
</feature>
<feature type="compositionally biased region" description="Basic residues" evidence="1">
    <location>
        <begin position="32"/>
        <end position="44"/>
    </location>
</feature>
<sequence length="59" mass="6878">MEPQRKHSAALHTCYPCRRTIPRHNSNNISSSHRRRRSRLHVGHHNVPPVQPDSPDRVP</sequence>
<proteinExistence type="predicted"/>
<keyword evidence="3" id="KW-1185">Reference proteome</keyword>
<dbReference type="PaxDb" id="3708-A0A078ICM2"/>
<dbReference type="Gramene" id="CDY47606">
    <property type="protein sequence ID" value="CDY47606"/>
    <property type="gene ID" value="GSBRNA2T00087814001"/>
</dbReference>
<dbReference type="AlphaFoldDB" id="A0A078ICM2"/>
<protein>
    <submittedName>
        <fullName evidence="2">BnaA01g13590D protein</fullName>
    </submittedName>
</protein>
<gene>
    <name evidence="2" type="primary">BnaA01g13590D</name>
    <name evidence="2" type="ORF">GSBRNA2T00087814001</name>
</gene>
<dbReference type="EMBL" id="LK032726">
    <property type="protein sequence ID" value="CDY47606.1"/>
    <property type="molecule type" value="Genomic_DNA"/>
</dbReference>
<evidence type="ECO:0000256" key="1">
    <source>
        <dbReference type="SAM" id="MobiDB-lite"/>
    </source>
</evidence>
<accession>A0A078ICM2</accession>
<evidence type="ECO:0000313" key="3">
    <source>
        <dbReference type="Proteomes" id="UP000028999"/>
    </source>
</evidence>